<dbReference type="Proteomes" id="UP000324101">
    <property type="component" value="Chromosome"/>
</dbReference>
<sequence length="163" mass="17743">MPARDPEHGPDDEPPEHWRYARHLESLAAAPGPGAGSEAEVVAAVLRDPDRVMAESAVVTHLDRRALQLLADEEFPAWAGAMAAALAGRAFPERRLREWNLLKAVGSGEPWSAEELTAASDWCQRTAARLLTSHEALTLLATDARTRRVRNAAAERLRRGGAL</sequence>
<gene>
    <name evidence="1" type="ORF">DEJ51_01740</name>
</gene>
<reference evidence="1 2" key="1">
    <citation type="submission" date="2018-05" db="EMBL/GenBank/DDBJ databases">
        <title>Streptomyces venezuelae.</title>
        <authorList>
            <person name="Kim W."/>
            <person name="Lee N."/>
            <person name="Cho B.-K."/>
        </authorList>
    </citation>
    <scope>NUCLEOTIDE SEQUENCE [LARGE SCALE GENOMIC DNA]</scope>
    <source>
        <strain evidence="1 2">ATCC 21018</strain>
    </source>
</reference>
<dbReference type="EMBL" id="CP029189">
    <property type="protein sequence ID" value="QES58638.1"/>
    <property type="molecule type" value="Genomic_DNA"/>
</dbReference>
<evidence type="ECO:0008006" key="3">
    <source>
        <dbReference type="Google" id="ProtNLM"/>
    </source>
</evidence>
<protein>
    <recommendedName>
        <fullName evidence="3">HEAT repeat domain-containing protein</fullName>
    </recommendedName>
</protein>
<organism evidence="1 2">
    <name type="scientific">Streptomyces venezuelae</name>
    <dbReference type="NCBI Taxonomy" id="54571"/>
    <lineage>
        <taxon>Bacteria</taxon>
        <taxon>Bacillati</taxon>
        <taxon>Actinomycetota</taxon>
        <taxon>Actinomycetes</taxon>
        <taxon>Kitasatosporales</taxon>
        <taxon>Streptomycetaceae</taxon>
        <taxon>Streptomyces</taxon>
    </lineage>
</organism>
<name>A0A5P2DWX1_STRVZ</name>
<evidence type="ECO:0000313" key="2">
    <source>
        <dbReference type="Proteomes" id="UP000324101"/>
    </source>
</evidence>
<dbReference type="OrthoDB" id="4563535at2"/>
<evidence type="ECO:0000313" key="1">
    <source>
        <dbReference type="EMBL" id="QES58638.1"/>
    </source>
</evidence>
<proteinExistence type="predicted"/>
<dbReference type="AlphaFoldDB" id="A0A5P2DWX1"/>
<accession>A0A5P2DWX1</accession>